<protein>
    <submittedName>
        <fullName evidence="1">Uncharacterized protein</fullName>
    </submittedName>
</protein>
<organism evidence="1">
    <name type="scientific">Solanum lycopersicum</name>
    <name type="common">Tomato</name>
    <name type="synonym">Lycopersicon esculentum</name>
    <dbReference type="NCBI Taxonomy" id="4081"/>
    <lineage>
        <taxon>Eukaryota</taxon>
        <taxon>Viridiplantae</taxon>
        <taxon>Streptophyta</taxon>
        <taxon>Embryophyta</taxon>
        <taxon>Tracheophyta</taxon>
        <taxon>Spermatophyta</taxon>
        <taxon>Magnoliopsida</taxon>
        <taxon>eudicotyledons</taxon>
        <taxon>Gunneridae</taxon>
        <taxon>Pentapetalae</taxon>
        <taxon>asterids</taxon>
        <taxon>lamiids</taxon>
        <taxon>Solanales</taxon>
        <taxon>Solanaceae</taxon>
        <taxon>Solanoideae</taxon>
        <taxon>Solaneae</taxon>
        <taxon>Solanum</taxon>
        <taxon>Solanum subgen. Lycopersicon</taxon>
    </lineage>
</organism>
<sequence length="81" mass="9122">MTRSTYVPGKNLVPCRPGVVAGLSVAEEEGIAVMIDPQLASMCWARFRWGVGMVEECNAWECRKILDDFYKLIQNVGEKKE</sequence>
<evidence type="ECO:0000313" key="2">
    <source>
        <dbReference type="Proteomes" id="UP000004994"/>
    </source>
</evidence>
<dbReference type="AlphaFoldDB" id="A0A3Q7F3U7"/>
<accession>A0A3Q7F3U7</accession>
<dbReference type="Gramene" id="Solyc01g090135.1.1">
    <property type="protein sequence ID" value="Solyc01g090135.1.1"/>
    <property type="gene ID" value="Solyc01g090135.1"/>
</dbReference>
<dbReference type="EnsemblPlants" id="Solyc01g090135.1.1">
    <property type="protein sequence ID" value="Solyc01g090135.1.1"/>
    <property type="gene ID" value="Solyc01g090135.1"/>
</dbReference>
<name>A0A3Q7F3U7_SOLLC</name>
<dbReference type="InParanoid" id="A0A3Q7F3U7"/>
<dbReference type="Proteomes" id="UP000004994">
    <property type="component" value="Chromosome 1"/>
</dbReference>
<reference evidence="1" key="1">
    <citation type="journal article" date="2012" name="Nature">
        <title>The tomato genome sequence provides insights into fleshy fruit evolution.</title>
        <authorList>
            <consortium name="Tomato Genome Consortium"/>
        </authorList>
    </citation>
    <scope>NUCLEOTIDE SEQUENCE [LARGE SCALE GENOMIC DNA]</scope>
    <source>
        <strain evidence="1">cv. Heinz 1706</strain>
    </source>
</reference>
<evidence type="ECO:0000313" key="1">
    <source>
        <dbReference type="EnsemblPlants" id="Solyc01g090135.1.1"/>
    </source>
</evidence>
<keyword evidence="2" id="KW-1185">Reference proteome</keyword>
<reference evidence="1" key="2">
    <citation type="submission" date="2019-01" db="UniProtKB">
        <authorList>
            <consortium name="EnsemblPlants"/>
        </authorList>
    </citation>
    <scope>IDENTIFICATION</scope>
    <source>
        <strain evidence="1">cv. Heinz 1706</strain>
    </source>
</reference>
<proteinExistence type="predicted"/>